<name>A0A975K402_9SPHN</name>
<keyword evidence="1" id="KW-0472">Membrane</keyword>
<dbReference type="KEGG" id="spph:KFK14_15395"/>
<feature type="transmembrane region" description="Helical" evidence="1">
    <location>
        <begin position="225"/>
        <end position="246"/>
    </location>
</feature>
<reference evidence="2" key="1">
    <citation type="submission" date="2021-04" db="EMBL/GenBank/DDBJ databases">
        <title>Isolation of p-tert-butylphenol degrading bacteria Sphingobium phenoxybenzoativorans Tas13 from active sludge.</title>
        <authorList>
            <person name="Li Y."/>
        </authorList>
    </citation>
    <scope>NUCLEOTIDE SEQUENCE</scope>
    <source>
        <strain evidence="2">Tas13</strain>
    </source>
</reference>
<keyword evidence="1" id="KW-0812">Transmembrane</keyword>
<dbReference type="AlphaFoldDB" id="A0A975K402"/>
<feature type="transmembrane region" description="Helical" evidence="1">
    <location>
        <begin position="70"/>
        <end position="90"/>
    </location>
</feature>
<feature type="transmembrane region" description="Helical" evidence="1">
    <location>
        <begin position="296"/>
        <end position="317"/>
    </location>
</feature>
<keyword evidence="3" id="KW-1185">Reference proteome</keyword>
<organism evidence="2 3">
    <name type="scientific">Sphingobium phenoxybenzoativorans</name>
    <dbReference type="NCBI Taxonomy" id="1592790"/>
    <lineage>
        <taxon>Bacteria</taxon>
        <taxon>Pseudomonadati</taxon>
        <taxon>Pseudomonadota</taxon>
        <taxon>Alphaproteobacteria</taxon>
        <taxon>Sphingomonadales</taxon>
        <taxon>Sphingomonadaceae</taxon>
        <taxon>Sphingobium</taxon>
    </lineage>
</organism>
<proteinExistence type="predicted"/>
<gene>
    <name evidence="2" type="ORF">KFK14_15395</name>
</gene>
<accession>A0A975K402</accession>
<feature type="transmembrane region" description="Helical" evidence="1">
    <location>
        <begin position="329"/>
        <end position="351"/>
    </location>
</feature>
<evidence type="ECO:0000256" key="1">
    <source>
        <dbReference type="SAM" id="Phobius"/>
    </source>
</evidence>
<feature type="transmembrane region" description="Helical" evidence="1">
    <location>
        <begin position="155"/>
        <end position="177"/>
    </location>
</feature>
<feature type="transmembrane region" description="Helical" evidence="1">
    <location>
        <begin position="41"/>
        <end position="58"/>
    </location>
</feature>
<dbReference type="Proteomes" id="UP000681425">
    <property type="component" value="Chromosome"/>
</dbReference>
<dbReference type="EMBL" id="CP073910">
    <property type="protein sequence ID" value="QUT04439.1"/>
    <property type="molecule type" value="Genomic_DNA"/>
</dbReference>
<feature type="transmembrane region" description="Helical" evidence="1">
    <location>
        <begin position="382"/>
        <end position="400"/>
    </location>
</feature>
<evidence type="ECO:0000313" key="3">
    <source>
        <dbReference type="Proteomes" id="UP000681425"/>
    </source>
</evidence>
<feature type="transmembrane region" description="Helical" evidence="1">
    <location>
        <begin position="12"/>
        <end position="35"/>
    </location>
</feature>
<evidence type="ECO:0000313" key="2">
    <source>
        <dbReference type="EMBL" id="QUT04439.1"/>
    </source>
</evidence>
<feature type="transmembrane region" description="Helical" evidence="1">
    <location>
        <begin position="358"/>
        <end position="376"/>
    </location>
</feature>
<sequence length="497" mass="54835">MTRPAIPRGHIPTGWLIGILATWLGLSQLLLWRFLNVMPVWAYPLGLLLLGALVWGLIRTTARLPAPEQTGPAPGALLICFAVALLLLILGGEGRFFYSNIDWQVRDAVLRDMAVNPWPFVYTARAVPDVLRAPIGMFFVPALAWKAAGPRAADIALLLQNAALLSILLALGSQLFAHRWQKAAALLILIFFSGPDIVGQYSIWGTVNDRIEIWSGLQYSSNITLAFWVPQHALAGWIAALLFLLWRARRIPLGAFLALLPLTALWSPFGLLGGLPFAALAAFQDLRSRRIVPSDIAIPALATLLVIPTLLYLAAAGDDVGIRFYPIPWIRYAFFEAVEVLPLLVPVLVWAIRQRADIALLLVVAACLVLMPFVQIGWSLDFMMRASIPALTILALLVIHRLFQPGMAPAKLWLVIILLLGSATGIIQIRRALINEPSPRGACTFFKAWDQSFAKFPKGSYLAPLPDMPSWLRPETPARASANEPEKCWPGKWMQTR</sequence>
<keyword evidence="1" id="KW-1133">Transmembrane helix</keyword>
<feature type="transmembrane region" description="Helical" evidence="1">
    <location>
        <begin position="266"/>
        <end position="284"/>
    </location>
</feature>
<feature type="transmembrane region" description="Helical" evidence="1">
    <location>
        <begin position="412"/>
        <end position="429"/>
    </location>
</feature>
<dbReference type="RefSeq" id="WP_212608258.1">
    <property type="nucleotide sequence ID" value="NZ_CP073910.1"/>
</dbReference>
<protein>
    <submittedName>
        <fullName evidence="2">Uncharacterized protein</fullName>
    </submittedName>
</protein>
<feature type="transmembrane region" description="Helical" evidence="1">
    <location>
        <begin position="183"/>
        <end position="204"/>
    </location>
</feature>